<evidence type="ECO:0000256" key="1">
    <source>
        <dbReference type="SAM" id="SignalP"/>
    </source>
</evidence>
<reference evidence="2" key="1">
    <citation type="submission" date="2020-12" db="EMBL/GenBank/DDBJ databases">
        <title>Bacterial taxonomy.</title>
        <authorList>
            <person name="Pan X."/>
        </authorList>
    </citation>
    <scope>NUCLEOTIDE SEQUENCE</scope>
    <source>
        <strain evidence="2">KCTC 52957</strain>
    </source>
</reference>
<dbReference type="RefSeq" id="WP_198914522.1">
    <property type="nucleotide sequence ID" value="NZ_JAEKPD010000001.1"/>
</dbReference>
<evidence type="ECO:0000313" key="3">
    <source>
        <dbReference type="Proteomes" id="UP000642488"/>
    </source>
</evidence>
<sequence>MIRIAALAALLLAAACGASGPPEPFDTEPERELGIEISGTAEIGITGGGF</sequence>
<keyword evidence="1" id="KW-0732">Signal</keyword>
<gene>
    <name evidence="2" type="ORF">ILP92_01110</name>
</gene>
<evidence type="ECO:0008006" key="4">
    <source>
        <dbReference type="Google" id="ProtNLM"/>
    </source>
</evidence>
<accession>A0A934IEN8</accession>
<name>A0A934IEN8_9RHOB</name>
<organism evidence="2 3">
    <name type="scientific">Palleronia pontilimi</name>
    <dbReference type="NCBI Taxonomy" id="1964209"/>
    <lineage>
        <taxon>Bacteria</taxon>
        <taxon>Pseudomonadati</taxon>
        <taxon>Pseudomonadota</taxon>
        <taxon>Alphaproteobacteria</taxon>
        <taxon>Rhodobacterales</taxon>
        <taxon>Roseobacteraceae</taxon>
        <taxon>Palleronia</taxon>
    </lineage>
</organism>
<dbReference type="AlphaFoldDB" id="A0A934IEN8"/>
<evidence type="ECO:0000313" key="2">
    <source>
        <dbReference type="EMBL" id="MBJ3761351.1"/>
    </source>
</evidence>
<keyword evidence="3" id="KW-1185">Reference proteome</keyword>
<comment type="caution">
    <text evidence="2">The sequence shown here is derived from an EMBL/GenBank/DDBJ whole genome shotgun (WGS) entry which is preliminary data.</text>
</comment>
<dbReference type="Proteomes" id="UP000642488">
    <property type="component" value="Unassembled WGS sequence"/>
</dbReference>
<feature type="chain" id="PRO_5036698768" description="Argininosuccinate lyase" evidence="1">
    <location>
        <begin position="21"/>
        <end position="50"/>
    </location>
</feature>
<dbReference type="PROSITE" id="PS51257">
    <property type="entry name" value="PROKAR_LIPOPROTEIN"/>
    <property type="match status" value="1"/>
</dbReference>
<protein>
    <recommendedName>
        <fullName evidence="4">Argininosuccinate lyase</fullName>
    </recommendedName>
</protein>
<feature type="signal peptide" evidence="1">
    <location>
        <begin position="1"/>
        <end position="20"/>
    </location>
</feature>
<proteinExistence type="predicted"/>
<dbReference type="EMBL" id="JAEKPD010000001">
    <property type="protein sequence ID" value="MBJ3761351.1"/>
    <property type="molecule type" value="Genomic_DNA"/>
</dbReference>